<evidence type="ECO:0000256" key="1">
    <source>
        <dbReference type="ARBA" id="ARBA00022500"/>
    </source>
</evidence>
<sequence length="177" mass="20066">MSENDNNVGKIDEDIVRFFIWAVWNFFQKQSPIEPTVDPPYLFDRFKHDEYTGIIGVSGSQKGAVYFTMGKDMLDHIINTNYGKNIDPNTTEEDREHLRTDFAGEMANTVSGNVRNYLGEDFLISVPVVVKAGKTPLILPNKVTGIVFPIEWDGHRSHLVVALENSQLPDNDEFIMS</sequence>
<dbReference type="CDD" id="cd17906">
    <property type="entry name" value="CheX"/>
    <property type="match status" value="1"/>
</dbReference>
<proteinExistence type="predicted"/>
<evidence type="ECO:0000259" key="2">
    <source>
        <dbReference type="Pfam" id="PF13690"/>
    </source>
</evidence>
<dbReference type="AlphaFoldDB" id="A0A8J7MC06"/>
<accession>A0A8J7MC06</accession>
<dbReference type="Pfam" id="PF13690">
    <property type="entry name" value="CheX"/>
    <property type="match status" value="1"/>
</dbReference>
<reference evidence="3" key="1">
    <citation type="submission" date="2021-01" db="EMBL/GenBank/DDBJ databases">
        <title>Modified the classification status of verrucomicrobia.</title>
        <authorList>
            <person name="Feng X."/>
        </authorList>
    </citation>
    <scope>NUCLEOTIDE SEQUENCE</scope>
    <source>
        <strain evidence="3">_KCTC 22039</strain>
    </source>
</reference>
<dbReference type="GO" id="GO:0006935">
    <property type="term" value="P:chemotaxis"/>
    <property type="evidence" value="ECO:0007669"/>
    <property type="project" value="UniProtKB-KW"/>
</dbReference>
<protein>
    <submittedName>
        <fullName evidence="3">Chemotaxis protein CheX</fullName>
    </submittedName>
</protein>
<organism evidence="3 4">
    <name type="scientific">Persicirhabdus sediminis</name>
    <dbReference type="NCBI Taxonomy" id="454144"/>
    <lineage>
        <taxon>Bacteria</taxon>
        <taxon>Pseudomonadati</taxon>
        <taxon>Verrucomicrobiota</taxon>
        <taxon>Verrucomicrobiia</taxon>
        <taxon>Verrucomicrobiales</taxon>
        <taxon>Verrucomicrobiaceae</taxon>
        <taxon>Persicirhabdus</taxon>
    </lineage>
</organism>
<keyword evidence="1" id="KW-0145">Chemotaxis</keyword>
<dbReference type="SUPFAM" id="SSF103039">
    <property type="entry name" value="CheC-like"/>
    <property type="match status" value="1"/>
</dbReference>
<dbReference type="InterPro" id="IPR028051">
    <property type="entry name" value="CheX-like_dom"/>
</dbReference>
<feature type="domain" description="Chemotaxis phosphatase CheX-like" evidence="2">
    <location>
        <begin position="51"/>
        <end position="151"/>
    </location>
</feature>
<dbReference type="Proteomes" id="UP000624703">
    <property type="component" value="Unassembled WGS sequence"/>
</dbReference>
<dbReference type="RefSeq" id="WP_200309850.1">
    <property type="nucleotide sequence ID" value="NZ_JAENIM010000009.1"/>
</dbReference>
<keyword evidence="4" id="KW-1185">Reference proteome</keyword>
<evidence type="ECO:0000313" key="3">
    <source>
        <dbReference type="EMBL" id="MBK1789808.1"/>
    </source>
</evidence>
<comment type="caution">
    <text evidence="3">The sequence shown here is derived from an EMBL/GenBank/DDBJ whole genome shotgun (WGS) entry which is preliminary data.</text>
</comment>
<name>A0A8J7MC06_9BACT</name>
<dbReference type="InterPro" id="IPR028976">
    <property type="entry name" value="CheC-like_sf"/>
</dbReference>
<evidence type="ECO:0000313" key="4">
    <source>
        <dbReference type="Proteomes" id="UP000624703"/>
    </source>
</evidence>
<dbReference type="EMBL" id="JAENIM010000009">
    <property type="protein sequence ID" value="MBK1789808.1"/>
    <property type="molecule type" value="Genomic_DNA"/>
</dbReference>
<gene>
    <name evidence="3" type="ORF">JIN82_01430</name>
</gene>
<dbReference type="Gene3D" id="3.40.1550.10">
    <property type="entry name" value="CheC-like"/>
    <property type="match status" value="1"/>
</dbReference>